<dbReference type="EMBL" id="CM003377">
    <property type="protein sequence ID" value="KOM48661.1"/>
    <property type="molecule type" value="Genomic_DNA"/>
</dbReference>
<reference evidence="3" key="1">
    <citation type="journal article" date="2015" name="Proc. Natl. Acad. Sci. U.S.A.">
        <title>Genome sequencing of adzuki bean (Vigna angularis) provides insight into high starch and low fat accumulation and domestication.</title>
        <authorList>
            <person name="Yang K."/>
            <person name="Tian Z."/>
            <person name="Chen C."/>
            <person name="Luo L."/>
            <person name="Zhao B."/>
            <person name="Wang Z."/>
            <person name="Yu L."/>
            <person name="Li Y."/>
            <person name="Sun Y."/>
            <person name="Li W."/>
            <person name="Chen Y."/>
            <person name="Li Y."/>
            <person name="Zhang Y."/>
            <person name="Ai D."/>
            <person name="Zhao J."/>
            <person name="Shang C."/>
            <person name="Ma Y."/>
            <person name="Wu B."/>
            <person name="Wang M."/>
            <person name="Gao L."/>
            <person name="Sun D."/>
            <person name="Zhang P."/>
            <person name="Guo F."/>
            <person name="Wang W."/>
            <person name="Li Y."/>
            <person name="Wang J."/>
            <person name="Varshney R.K."/>
            <person name="Wang J."/>
            <person name="Ling H.Q."/>
            <person name="Wan P."/>
        </authorList>
    </citation>
    <scope>NUCLEOTIDE SEQUENCE</scope>
    <source>
        <strain evidence="3">cv. Jingnong 6</strain>
    </source>
</reference>
<gene>
    <name evidence="2" type="ORF">LR48_Vigan07g236500</name>
</gene>
<dbReference type="Proteomes" id="UP000053144">
    <property type="component" value="Chromosome 7"/>
</dbReference>
<evidence type="ECO:0000313" key="3">
    <source>
        <dbReference type="Proteomes" id="UP000053144"/>
    </source>
</evidence>
<organism evidence="2 3">
    <name type="scientific">Phaseolus angularis</name>
    <name type="common">Azuki bean</name>
    <name type="synonym">Vigna angularis</name>
    <dbReference type="NCBI Taxonomy" id="3914"/>
    <lineage>
        <taxon>Eukaryota</taxon>
        <taxon>Viridiplantae</taxon>
        <taxon>Streptophyta</taxon>
        <taxon>Embryophyta</taxon>
        <taxon>Tracheophyta</taxon>
        <taxon>Spermatophyta</taxon>
        <taxon>Magnoliopsida</taxon>
        <taxon>eudicotyledons</taxon>
        <taxon>Gunneridae</taxon>
        <taxon>Pentapetalae</taxon>
        <taxon>rosids</taxon>
        <taxon>fabids</taxon>
        <taxon>Fabales</taxon>
        <taxon>Fabaceae</taxon>
        <taxon>Papilionoideae</taxon>
        <taxon>50 kb inversion clade</taxon>
        <taxon>NPAAA clade</taxon>
        <taxon>indigoferoid/millettioid clade</taxon>
        <taxon>Phaseoleae</taxon>
        <taxon>Vigna</taxon>
    </lineage>
</organism>
<accession>A0A0L9V137</accession>
<evidence type="ECO:0000313" key="2">
    <source>
        <dbReference type="EMBL" id="KOM48661.1"/>
    </source>
</evidence>
<proteinExistence type="predicted"/>
<name>A0A0L9V137_PHAAN</name>
<protein>
    <submittedName>
        <fullName evidence="2">Uncharacterized protein</fullName>
    </submittedName>
</protein>
<evidence type="ECO:0000256" key="1">
    <source>
        <dbReference type="SAM" id="MobiDB-lite"/>
    </source>
</evidence>
<dbReference type="AlphaFoldDB" id="A0A0L9V137"/>
<feature type="region of interest" description="Disordered" evidence="1">
    <location>
        <begin position="60"/>
        <end position="92"/>
    </location>
</feature>
<dbReference type="Gramene" id="KOM48661">
    <property type="protein sequence ID" value="KOM48661"/>
    <property type="gene ID" value="LR48_Vigan07g236500"/>
</dbReference>
<sequence>MSQSAPVQPVASAVDHRQPLSAANLCPRPATVTVSTGDQRIWTVSSSDGQPRQFQKLLLPHAPPRASDLSDLRRPPSRFRPVTSGSGPSPRATAKLVGVKTRLLFTSDRCSVDLDRLFKHDLTLVVVVSVSSACAVTRLLSPVDLGRVFITRRLLGVGIKPRRCRSSRWTSLSLSVQTLQSSHCFHLRLSSSPPLMDQRLVLTFYAFVILQLYRRGFRLCVAVLAFFSLDLPQSAPAQSTAAAVATASDRRNCVSSSWARV</sequence>